<protein>
    <submittedName>
        <fullName evidence="2">Uncharacterized protein</fullName>
    </submittedName>
</protein>
<organism evidence="2">
    <name type="scientific">marine sediment metagenome</name>
    <dbReference type="NCBI Taxonomy" id="412755"/>
    <lineage>
        <taxon>unclassified sequences</taxon>
        <taxon>metagenomes</taxon>
        <taxon>ecological metagenomes</taxon>
    </lineage>
</organism>
<feature type="transmembrane region" description="Helical" evidence="1">
    <location>
        <begin position="7"/>
        <end position="31"/>
    </location>
</feature>
<reference evidence="2" key="1">
    <citation type="journal article" date="2014" name="Front. Microbiol.">
        <title>High frequency of phylogenetically diverse reductive dehalogenase-homologous genes in deep subseafloor sedimentary metagenomes.</title>
        <authorList>
            <person name="Kawai M."/>
            <person name="Futagami T."/>
            <person name="Toyoda A."/>
            <person name="Takaki Y."/>
            <person name="Nishi S."/>
            <person name="Hori S."/>
            <person name="Arai W."/>
            <person name="Tsubouchi T."/>
            <person name="Morono Y."/>
            <person name="Uchiyama I."/>
            <person name="Ito T."/>
            <person name="Fujiyama A."/>
            <person name="Inagaki F."/>
            <person name="Takami H."/>
        </authorList>
    </citation>
    <scope>NUCLEOTIDE SEQUENCE</scope>
    <source>
        <strain evidence="2">Expedition CK06-06</strain>
    </source>
</reference>
<feature type="non-terminal residue" evidence="2">
    <location>
        <position position="126"/>
    </location>
</feature>
<comment type="caution">
    <text evidence="2">The sequence shown here is derived from an EMBL/GenBank/DDBJ whole genome shotgun (WGS) entry which is preliminary data.</text>
</comment>
<dbReference type="AlphaFoldDB" id="X1K4E5"/>
<sequence>MVAKKTIIIFSLVSLLVVTGTGIGIYFGLFYENNGSDTDKVILSLISGDITKNYTMVDLKALSSVSGLGGYKKTTGTIVGLSTYKGVTIFTLLNDVGGMLPSSELKIRATDGYLVSYSYSMIVGQV</sequence>
<accession>X1K4E5</accession>
<name>X1K4E5_9ZZZZ</name>
<evidence type="ECO:0000256" key="1">
    <source>
        <dbReference type="SAM" id="Phobius"/>
    </source>
</evidence>
<proteinExistence type="predicted"/>
<keyword evidence="1" id="KW-0472">Membrane</keyword>
<gene>
    <name evidence="2" type="ORF">S03H2_65234</name>
</gene>
<dbReference type="EMBL" id="BARU01042458">
    <property type="protein sequence ID" value="GAH85139.1"/>
    <property type="molecule type" value="Genomic_DNA"/>
</dbReference>
<evidence type="ECO:0000313" key="2">
    <source>
        <dbReference type="EMBL" id="GAH85139.1"/>
    </source>
</evidence>
<keyword evidence="1" id="KW-0812">Transmembrane</keyword>
<keyword evidence="1" id="KW-1133">Transmembrane helix</keyword>